<dbReference type="InterPro" id="IPR027328">
    <property type="entry name" value="MAPRE"/>
</dbReference>
<dbReference type="SUPFAM" id="SSF47576">
    <property type="entry name" value="Calponin-homology domain, CH-domain"/>
    <property type="match status" value="1"/>
</dbReference>
<dbReference type="CDD" id="cd00014">
    <property type="entry name" value="CH_SF"/>
    <property type="match status" value="1"/>
</dbReference>
<keyword evidence="3" id="KW-0963">Cytoplasm</keyword>
<feature type="domain" description="EB1 C-terminal" evidence="11">
    <location>
        <begin position="160"/>
        <end position="232"/>
    </location>
</feature>
<dbReference type="InterPro" id="IPR036133">
    <property type="entry name" value="EB1_C_sf"/>
</dbReference>
<sequence>MSDLKMTVSLTSVNGENMSRHDMLQWVNTMVQGKFKKIEELCSGVAYCQMMELIFPSCINLKRVKMSAKLEHECLHNLKLFQGAFTRLKLDKTVPIDRLIKGRFQDNFEFLQWFKKFFDSQAPGMENIKSAANAPIPKPIKPRGFAKELAKVVSPLSSDISAEDDLTISDLMSEIQTLSLKTDSAVVARDECYNKLLQIEGFMDDMINGGKHVEFCNRICAVLYKTIDGQPAAADSLGCNGNANGNAAPDTALVPPVANEEY</sequence>
<keyword evidence="8" id="KW-0131">Cell cycle</keyword>
<dbReference type="PROSITE" id="PS50021">
    <property type="entry name" value="CH"/>
    <property type="match status" value="1"/>
</dbReference>
<proteinExistence type="inferred from homology"/>
<reference evidence="13" key="1">
    <citation type="submission" date="2018-01" db="EMBL/GenBank/DDBJ databases">
        <authorList>
            <person name="Alioto T."/>
            <person name="Alioto T."/>
        </authorList>
    </citation>
    <scope>NUCLEOTIDE SEQUENCE [LARGE SCALE GENOMIC DNA]</scope>
</reference>
<feature type="domain" description="Calponin-homology (CH)" evidence="10">
    <location>
        <begin position="17"/>
        <end position="119"/>
    </location>
</feature>
<dbReference type="Gene3D" id="1.10.418.10">
    <property type="entry name" value="Calponin-like domain"/>
    <property type="match status" value="1"/>
</dbReference>
<dbReference type="GO" id="GO:0051301">
    <property type="term" value="P:cell division"/>
    <property type="evidence" value="ECO:0007669"/>
    <property type="project" value="UniProtKB-KW"/>
</dbReference>
<keyword evidence="5 9" id="KW-0493">Microtubule</keyword>
<dbReference type="AlphaFoldDB" id="A0A3B0IZS7"/>
<dbReference type="InterPro" id="IPR004953">
    <property type="entry name" value="EB1_C"/>
</dbReference>
<evidence type="ECO:0000313" key="13">
    <source>
        <dbReference type="Proteomes" id="UP000268350"/>
    </source>
</evidence>
<accession>A0A3B0IZS7</accession>
<evidence type="ECO:0000313" key="12">
    <source>
        <dbReference type="EMBL" id="SPP73667.1"/>
    </source>
</evidence>
<protein>
    <submittedName>
        <fullName evidence="12">Blast:Microtubule-associated protein RP/EB family member 1</fullName>
    </submittedName>
</protein>
<dbReference type="OrthoDB" id="2119228at2759"/>
<evidence type="ECO:0000256" key="5">
    <source>
        <dbReference type="ARBA" id="ARBA00022701"/>
    </source>
</evidence>
<gene>
    <name evidence="12" type="ORF">DGUA_6G001172</name>
</gene>
<evidence type="ECO:0000256" key="1">
    <source>
        <dbReference type="ARBA" id="ARBA00004245"/>
    </source>
</evidence>
<dbReference type="FunFam" id="1.10.418.10:FF:000007">
    <property type="entry name" value="Microtubule-associated protein, RP/EB family, member 2"/>
    <property type="match status" value="1"/>
</dbReference>
<evidence type="ECO:0000256" key="3">
    <source>
        <dbReference type="ARBA" id="ARBA00022490"/>
    </source>
</evidence>
<dbReference type="STRING" id="7266.A0A3B0IZS7"/>
<dbReference type="Pfam" id="PF00307">
    <property type="entry name" value="CH"/>
    <property type="match status" value="1"/>
</dbReference>
<dbReference type="OMA" id="DMINNNQ"/>
<evidence type="ECO:0000256" key="4">
    <source>
        <dbReference type="ARBA" id="ARBA00022618"/>
    </source>
</evidence>
<dbReference type="GO" id="GO:0008017">
    <property type="term" value="F:microtubule binding"/>
    <property type="evidence" value="ECO:0007669"/>
    <property type="project" value="InterPro"/>
</dbReference>
<keyword evidence="4" id="KW-0132">Cell division</keyword>
<dbReference type="EMBL" id="OUUW01000001">
    <property type="protein sequence ID" value="SPP73667.1"/>
    <property type="molecule type" value="Genomic_DNA"/>
</dbReference>
<name>A0A3B0IZS7_DROGU</name>
<dbReference type="GO" id="GO:0005874">
    <property type="term" value="C:microtubule"/>
    <property type="evidence" value="ECO:0007669"/>
    <property type="project" value="UniProtKB-KW"/>
</dbReference>
<dbReference type="Gene3D" id="1.20.5.1430">
    <property type="match status" value="1"/>
</dbReference>
<keyword evidence="7" id="KW-0206">Cytoskeleton</keyword>
<organism evidence="12 13">
    <name type="scientific">Drosophila guanche</name>
    <name type="common">Fruit fly</name>
    <dbReference type="NCBI Taxonomy" id="7266"/>
    <lineage>
        <taxon>Eukaryota</taxon>
        <taxon>Metazoa</taxon>
        <taxon>Ecdysozoa</taxon>
        <taxon>Arthropoda</taxon>
        <taxon>Hexapoda</taxon>
        <taxon>Insecta</taxon>
        <taxon>Pterygota</taxon>
        <taxon>Neoptera</taxon>
        <taxon>Endopterygota</taxon>
        <taxon>Diptera</taxon>
        <taxon>Brachycera</taxon>
        <taxon>Muscomorpha</taxon>
        <taxon>Ephydroidea</taxon>
        <taxon>Drosophilidae</taxon>
        <taxon>Drosophila</taxon>
        <taxon>Sophophora</taxon>
    </lineage>
</organism>
<dbReference type="PANTHER" id="PTHR10623">
    <property type="entry name" value="MICROTUBULE-ASSOCIATED PROTEIN RP/EB FAMILY MEMBER"/>
    <property type="match status" value="1"/>
</dbReference>
<evidence type="ECO:0000256" key="2">
    <source>
        <dbReference type="ARBA" id="ARBA00010729"/>
    </source>
</evidence>
<dbReference type="InterPro" id="IPR036872">
    <property type="entry name" value="CH_dom_sf"/>
</dbReference>
<evidence type="ECO:0000259" key="10">
    <source>
        <dbReference type="PROSITE" id="PS50021"/>
    </source>
</evidence>
<dbReference type="PROSITE" id="PS51230">
    <property type="entry name" value="EB1_C"/>
    <property type="match status" value="1"/>
</dbReference>
<evidence type="ECO:0000256" key="6">
    <source>
        <dbReference type="ARBA" id="ARBA00022776"/>
    </source>
</evidence>
<comment type="similarity">
    <text evidence="2">Belongs to the MAPRE family.</text>
</comment>
<dbReference type="SUPFAM" id="SSF140612">
    <property type="entry name" value="EB1 dimerisation domain-like"/>
    <property type="match status" value="1"/>
</dbReference>
<keyword evidence="13" id="KW-1185">Reference proteome</keyword>
<dbReference type="Proteomes" id="UP000268350">
    <property type="component" value="Unassembled WGS sequence"/>
</dbReference>
<keyword evidence="6" id="KW-0498">Mitosis</keyword>
<evidence type="ECO:0000256" key="8">
    <source>
        <dbReference type="ARBA" id="ARBA00023306"/>
    </source>
</evidence>
<dbReference type="InterPro" id="IPR001715">
    <property type="entry name" value="CH_dom"/>
</dbReference>
<evidence type="ECO:0000256" key="9">
    <source>
        <dbReference type="PROSITE-ProRule" id="PRU00576"/>
    </source>
</evidence>
<comment type="subcellular location">
    <subcellularLocation>
        <location evidence="1">Cytoplasm</location>
        <location evidence="1">Cytoskeleton</location>
    </subcellularLocation>
</comment>
<evidence type="ECO:0000259" key="11">
    <source>
        <dbReference type="PROSITE" id="PS51230"/>
    </source>
</evidence>
<evidence type="ECO:0000256" key="7">
    <source>
        <dbReference type="ARBA" id="ARBA00023212"/>
    </source>
</evidence>